<dbReference type="PANTHER" id="PTHR30026">
    <property type="entry name" value="OUTER MEMBRANE PROTEIN TOLC"/>
    <property type="match status" value="1"/>
</dbReference>
<name>A0A4S2GZ60_9PROT</name>
<evidence type="ECO:0008006" key="13">
    <source>
        <dbReference type="Google" id="ProtNLM"/>
    </source>
</evidence>
<evidence type="ECO:0000313" key="12">
    <source>
        <dbReference type="Proteomes" id="UP000308054"/>
    </source>
</evidence>
<sequence>MKRVLLCAAAMISLTVSAPAAAQTLEESLAAAYQSNPVLAAERAQLRQTDEGYYQARSAALPSLSASASVSETERWGGGTNPFFQNQDGTAGYQVNASQALYRGGRTSGAVDAALARIEAGRMQLRATEQDILVDAVTAHTTVIRDQEIVAIRRNNVEVLARQLDAARDRFEVGEITRTDVAQAEARLSGAQAQLSAAQAQLAASRANYERVVGIAPQTLVAPGGLPELPQTLADAAEIALAANPQLLAAQYAEIAAAEQVQVARGSRLPEVSLSATASDSRRSDFSGDVDGTATVRAQVSVPLFTGGLNASRVREALAAEDQARLRVVEARRQVVEGITTTWNNLLAARAVIESSREAVRANEIAFEGVEQEAFVGLRTTLDVLNAEQELLNSRLELVRAERDLFVASYNLLQAMGVLDVERLGLPVEPYAPGTPERGRVPNLDLTPWN</sequence>
<evidence type="ECO:0000256" key="5">
    <source>
        <dbReference type="ARBA" id="ARBA00022692"/>
    </source>
</evidence>
<dbReference type="GO" id="GO:0015562">
    <property type="term" value="F:efflux transmembrane transporter activity"/>
    <property type="evidence" value="ECO:0007669"/>
    <property type="project" value="InterPro"/>
</dbReference>
<evidence type="ECO:0000313" key="11">
    <source>
        <dbReference type="EMBL" id="TGY88394.1"/>
    </source>
</evidence>
<comment type="similarity">
    <text evidence="2">Belongs to the outer membrane factor (OMF) (TC 1.B.17) family.</text>
</comment>
<keyword evidence="12" id="KW-1185">Reference proteome</keyword>
<feature type="region of interest" description="Disordered" evidence="9">
    <location>
        <begin position="431"/>
        <end position="450"/>
    </location>
</feature>
<keyword evidence="7" id="KW-0998">Cell outer membrane</keyword>
<dbReference type="GO" id="GO:0015288">
    <property type="term" value="F:porin activity"/>
    <property type="evidence" value="ECO:0007669"/>
    <property type="project" value="TreeGrafter"/>
</dbReference>
<gene>
    <name evidence="11" type="ORF">E5163_11290</name>
</gene>
<dbReference type="InterPro" id="IPR003423">
    <property type="entry name" value="OMP_efflux"/>
</dbReference>
<feature type="signal peptide" evidence="10">
    <location>
        <begin position="1"/>
        <end position="22"/>
    </location>
</feature>
<dbReference type="InterPro" id="IPR051906">
    <property type="entry name" value="TolC-like"/>
</dbReference>
<dbReference type="GO" id="GO:1990281">
    <property type="term" value="C:efflux pump complex"/>
    <property type="evidence" value="ECO:0007669"/>
    <property type="project" value="TreeGrafter"/>
</dbReference>
<evidence type="ECO:0000256" key="7">
    <source>
        <dbReference type="ARBA" id="ARBA00023237"/>
    </source>
</evidence>
<evidence type="ECO:0000256" key="3">
    <source>
        <dbReference type="ARBA" id="ARBA00022448"/>
    </source>
</evidence>
<dbReference type="Gene3D" id="1.20.1600.10">
    <property type="entry name" value="Outer membrane efflux proteins (OEP)"/>
    <property type="match status" value="1"/>
</dbReference>
<keyword evidence="8" id="KW-0175">Coiled coil</keyword>
<dbReference type="Pfam" id="PF02321">
    <property type="entry name" value="OEP"/>
    <property type="match status" value="2"/>
</dbReference>
<dbReference type="InterPro" id="IPR010130">
    <property type="entry name" value="T1SS_OMP_TolC"/>
</dbReference>
<proteinExistence type="inferred from homology"/>
<dbReference type="RefSeq" id="WP_135996240.1">
    <property type="nucleotide sequence ID" value="NZ_CP071057.1"/>
</dbReference>
<dbReference type="AlphaFoldDB" id="A0A4S2GZ60"/>
<dbReference type="GO" id="GO:0009279">
    <property type="term" value="C:cell outer membrane"/>
    <property type="evidence" value="ECO:0007669"/>
    <property type="project" value="UniProtKB-SubCell"/>
</dbReference>
<feature type="coiled-coil region" evidence="8">
    <location>
        <begin position="181"/>
        <end position="208"/>
    </location>
</feature>
<dbReference type="PANTHER" id="PTHR30026:SF22">
    <property type="entry name" value="OUTER MEMBRANE EFFLUX PROTEIN"/>
    <property type="match status" value="1"/>
</dbReference>
<accession>A0A4S2GZ60</accession>
<evidence type="ECO:0000256" key="4">
    <source>
        <dbReference type="ARBA" id="ARBA00022452"/>
    </source>
</evidence>
<dbReference type="SUPFAM" id="SSF56954">
    <property type="entry name" value="Outer membrane efflux proteins (OEP)"/>
    <property type="match status" value="1"/>
</dbReference>
<dbReference type="NCBIfam" id="TIGR01844">
    <property type="entry name" value="type_I_sec_TolC"/>
    <property type="match status" value="1"/>
</dbReference>
<keyword evidence="10" id="KW-0732">Signal</keyword>
<keyword evidence="6" id="KW-0472">Membrane</keyword>
<keyword evidence="5" id="KW-0812">Transmembrane</keyword>
<evidence type="ECO:0000256" key="10">
    <source>
        <dbReference type="SAM" id="SignalP"/>
    </source>
</evidence>
<keyword evidence="4" id="KW-1134">Transmembrane beta strand</keyword>
<reference evidence="11 12" key="1">
    <citation type="journal article" date="2017" name="Int. J. Syst. Evol. Microbiol.">
        <title>Marinicauda algicola sp. nov., isolated from a marine red alga Rhodosorus marinus.</title>
        <authorList>
            <person name="Jeong S.E."/>
            <person name="Jeon S.H."/>
            <person name="Chun B.H."/>
            <person name="Kim D.W."/>
            <person name="Jeon C.O."/>
        </authorList>
    </citation>
    <scope>NUCLEOTIDE SEQUENCE [LARGE SCALE GENOMIC DNA]</scope>
    <source>
        <strain evidence="11 12">JCM 31718</strain>
    </source>
</reference>
<evidence type="ECO:0000256" key="9">
    <source>
        <dbReference type="SAM" id="MobiDB-lite"/>
    </source>
</evidence>
<comment type="caution">
    <text evidence="11">The sequence shown here is derived from an EMBL/GenBank/DDBJ whole genome shotgun (WGS) entry which is preliminary data.</text>
</comment>
<dbReference type="Proteomes" id="UP000308054">
    <property type="component" value="Unassembled WGS sequence"/>
</dbReference>
<keyword evidence="3" id="KW-0813">Transport</keyword>
<evidence type="ECO:0000256" key="1">
    <source>
        <dbReference type="ARBA" id="ARBA00004442"/>
    </source>
</evidence>
<evidence type="ECO:0000256" key="6">
    <source>
        <dbReference type="ARBA" id="ARBA00023136"/>
    </source>
</evidence>
<evidence type="ECO:0000256" key="8">
    <source>
        <dbReference type="SAM" id="Coils"/>
    </source>
</evidence>
<protein>
    <recommendedName>
        <fullName evidence="13">Type I secretion protein TolC</fullName>
    </recommendedName>
</protein>
<feature type="chain" id="PRO_5020323553" description="Type I secretion protein TolC" evidence="10">
    <location>
        <begin position="23"/>
        <end position="450"/>
    </location>
</feature>
<evidence type="ECO:0000256" key="2">
    <source>
        <dbReference type="ARBA" id="ARBA00007613"/>
    </source>
</evidence>
<organism evidence="11 12">
    <name type="scientific">Marinicauda algicola</name>
    <dbReference type="NCBI Taxonomy" id="2029849"/>
    <lineage>
        <taxon>Bacteria</taxon>
        <taxon>Pseudomonadati</taxon>
        <taxon>Pseudomonadota</taxon>
        <taxon>Alphaproteobacteria</taxon>
        <taxon>Maricaulales</taxon>
        <taxon>Maricaulaceae</taxon>
        <taxon>Marinicauda</taxon>
    </lineage>
</organism>
<dbReference type="EMBL" id="SRXW01000003">
    <property type="protein sequence ID" value="TGY88394.1"/>
    <property type="molecule type" value="Genomic_DNA"/>
</dbReference>
<comment type="subcellular location">
    <subcellularLocation>
        <location evidence="1">Cell outer membrane</location>
    </subcellularLocation>
</comment>
<dbReference type="OrthoDB" id="9789368at2"/>